<sequence length="81" mass="9522">MKAAWMKFRPRFLAVGTVETVDALYQHIEEIGHSWVTEARHRSRCAHKFERRVKTVKMTIVMDEDVKLIGGLAWKWLLKAL</sequence>
<dbReference type="AlphaFoldDB" id="A0A0C9VER5"/>
<gene>
    <name evidence="1" type="ORF">M422DRAFT_261852</name>
</gene>
<evidence type="ECO:0000313" key="2">
    <source>
        <dbReference type="Proteomes" id="UP000054279"/>
    </source>
</evidence>
<reference evidence="1 2" key="1">
    <citation type="submission" date="2014-06" db="EMBL/GenBank/DDBJ databases">
        <title>Evolutionary Origins and Diversification of the Mycorrhizal Mutualists.</title>
        <authorList>
            <consortium name="DOE Joint Genome Institute"/>
            <consortium name="Mycorrhizal Genomics Consortium"/>
            <person name="Kohler A."/>
            <person name="Kuo A."/>
            <person name="Nagy L.G."/>
            <person name="Floudas D."/>
            <person name="Copeland A."/>
            <person name="Barry K.W."/>
            <person name="Cichocki N."/>
            <person name="Veneault-Fourrey C."/>
            <person name="LaButti K."/>
            <person name="Lindquist E.A."/>
            <person name="Lipzen A."/>
            <person name="Lundell T."/>
            <person name="Morin E."/>
            <person name="Murat C."/>
            <person name="Riley R."/>
            <person name="Ohm R."/>
            <person name="Sun H."/>
            <person name="Tunlid A."/>
            <person name="Henrissat B."/>
            <person name="Grigoriev I.V."/>
            <person name="Hibbett D.S."/>
            <person name="Martin F."/>
        </authorList>
    </citation>
    <scope>NUCLEOTIDE SEQUENCE [LARGE SCALE GENOMIC DNA]</scope>
    <source>
        <strain evidence="1 2">SS14</strain>
    </source>
</reference>
<dbReference type="EMBL" id="KN837184">
    <property type="protein sequence ID" value="KIJ35896.1"/>
    <property type="molecule type" value="Genomic_DNA"/>
</dbReference>
<evidence type="ECO:0000313" key="1">
    <source>
        <dbReference type="EMBL" id="KIJ35896.1"/>
    </source>
</evidence>
<organism evidence="1 2">
    <name type="scientific">Sphaerobolus stellatus (strain SS14)</name>
    <dbReference type="NCBI Taxonomy" id="990650"/>
    <lineage>
        <taxon>Eukaryota</taxon>
        <taxon>Fungi</taxon>
        <taxon>Dikarya</taxon>
        <taxon>Basidiomycota</taxon>
        <taxon>Agaricomycotina</taxon>
        <taxon>Agaricomycetes</taxon>
        <taxon>Phallomycetidae</taxon>
        <taxon>Geastrales</taxon>
        <taxon>Sphaerobolaceae</taxon>
        <taxon>Sphaerobolus</taxon>
    </lineage>
</organism>
<keyword evidence="2" id="KW-1185">Reference proteome</keyword>
<protein>
    <submittedName>
        <fullName evidence="1">Uncharacterized protein</fullName>
    </submittedName>
</protein>
<dbReference type="OrthoDB" id="3269403at2759"/>
<proteinExistence type="predicted"/>
<name>A0A0C9VER5_SPHS4</name>
<dbReference type="HOGENOM" id="CLU_2575369_0_0_1"/>
<dbReference type="Proteomes" id="UP000054279">
    <property type="component" value="Unassembled WGS sequence"/>
</dbReference>
<accession>A0A0C9VER5</accession>